<dbReference type="Pfam" id="PF14223">
    <property type="entry name" value="Retrotran_gag_2"/>
    <property type="match status" value="1"/>
</dbReference>
<dbReference type="AlphaFoldDB" id="A0AA38TW23"/>
<comment type="caution">
    <text evidence="1">The sequence shown here is derived from an EMBL/GenBank/DDBJ whole genome shotgun (WGS) entry which is preliminary data.</text>
</comment>
<accession>A0AA38TW23</accession>
<name>A0AA38TW23_9ASTR</name>
<gene>
    <name evidence="1" type="ORF">OSB04_006611</name>
</gene>
<reference evidence="1" key="1">
    <citation type="submission" date="2023-03" db="EMBL/GenBank/DDBJ databases">
        <title>Chromosome-scale reference genome and RAD-based genetic map of yellow starthistle (Centaurea solstitialis) reveal putative structural variation and QTLs associated with invader traits.</title>
        <authorList>
            <person name="Reatini B."/>
            <person name="Cang F.A."/>
            <person name="Jiang Q."/>
            <person name="Mckibben M.T.W."/>
            <person name="Barker M.S."/>
            <person name="Rieseberg L.H."/>
            <person name="Dlugosch K.M."/>
        </authorList>
    </citation>
    <scope>NUCLEOTIDE SEQUENCE</scope>
    <source>
        <strain evidence="1">CAN-66</strain>
        <tissue evidence="1">Leaf</tissue>
    </source>
</reference>
<organism evidence="1 2">
    <name type="scientific">Centaurea solstitialis</name>
    <name type="common">yellow star-thistle</name>
    <dbReference type="NCBI Taxonomy" id="347529"/>
    <lineage>
        <taxon>Eukaryota</taxon>
        <taxon>Viridiplantae</taxon>
        <taxon>Streptophyta</taxon>
        <taxon>Embryophyta</taxon>
        <taxon>Tracheophyta</taxon>
        <taxon>Spermatophyta</taxon>
        <taxon>Magnoliopsida</taxon>
        <taxon>eudicotyledons</taxon>
        <taxon>Gunneridae</taxon>
        <taxon>Pentapetalae</taxon>
        <taxon>asterids</taxon>
        <taxon>campanulids</taxon>
        <taxon>Asterales</taxon>
        <taxon>Asteraceae</taxon>
        <taxon>Carduoideae</taxon>
        <taxon>Cardueae</taxon>
        <taxon>Centaureinae</taxon>
        <taxon>Centaurea</taxon>
    </lineage>
</organism>
<protein>
    <submittedName>
        <fullName evidence="1">Uncharacterized protein</fullName>
    </submittedName>
</protein>
<evidence type="ECO:0000313" key="1">
    <source>
        <dbReference type="EMBL" id="KAJ9561451.1"/>
    </source>
</evidence>
<dbReference type="EMBL" id="JARYMX010000002">
    <property type="protein sequence ID" value="KAJ9561451.1"/>
    <property type="molecule type" value="Genomic_DNA"/>
</dbReference>
<dbReference type="Proteomes" id="UP001172457">
    <property type="component" value="Chromosome 2"/>
</dbReference>
<proteinExistence type="predicted"/>
<keyword evidence="2" id="KW-1185">Reference proteome</keyword>
<sequence length="214" mass="24767">MVSFLEGTHPRICEFLYNPPYVPMNLIPRCLHLEPKELTNWSEEDRIMVDLGHKCKRLLIMAIPHDIFKSVDHCYLSKDIWAELERQIEGGRKTLKNNRAVCINEYHTFKALEGESLSDSYSRFNTLINNCKWYGIVRPPEDNSSVFLERLGPEYIHLTMSMRTTLDLEGWTLADVFGSLKSQENQVMQMKRSYGGPLALVAGEGSKKERRKGR</sequence>
<evidence type="ECO:0000313" key="2">
    <source>
        <dbReference type="Proteomes" id="UP001172457"/>
    </source>
</evidence>